<proteinExistence type="predicted"/>
<gene>
    <name evidence="2" type="ORF">P6P90_14040</name>
</gene>
<comment type="caution">
    <text evidence="2">The sequence shown here is derived from an EMBL/GenBank/DDBJ whole genome shotgun (WGS) entry which is preliminary data.</text>
</comment>
<dbReference type="PANTHER" id="PTHR34094:SF1">
    <property type="entry name" value="PROTEIN FAM185A"/>
    <property type="match status" value="1"/>
</dbReference>
<dbReference type="Proteomes" id="UP001218246">
    <property type="component" value="Unassembled WGS sequence"/>
</dbReference>
<keyword evidence="3" id="KW-1185">Reference proteome</keyword>
<organism evidence="2 3">
    <name type="scientific">Ectobacillus antri</name>
    <dbReference type="NCBI Taxonomy" id="2486280"/>
    <lineage>
        <taxon>Bacteria</taxon>
        <taxon>Bacillati</taxon>
        <taxon>Bacillota</taxon>
        <taxon>Bacilli</taxon>
        <taxon>Bacillales</taxon>
        <taxon>Bacillaceae</taxon>
        <taxon>Ectobacillus</taxon>
    </lineage>
</organism>
<feature type="domain" description="DUF4097" evidence="1">
    <location>
        <begin position="53"/>
        <end position="180"/>
    </location>
</feature>
<name>A0ABT6H982_9BACI</name>
<evidence type="ECO:0000259" key="1">
    <source>
        <dbReference type="Pfam" id="PF13349"/>
    </source>
</evidence>
<sequence>MLKKIALAAGIFTTVGIVGLTTTAFTQDGISWENVMGKQYAFDENKSAEAEKVQKIQVEVGSADITVKQGAGDQIKVRLHGEGNKKGIQKMKLELVEDNDALKIRTKSNHFGWFTYINAKLDVIVPEKLYDQIAVETGSGDITVENVKSKQIEVEASSGDLHMSGLTAEKINLHVSSGDIYGERLTGEVKTESSSGDTFLKLTEVAHNINLDSSSGDIEVTIEKEPTNMALDFKSSSGDGRVSIPMNYEEKTSDEIRGKVGAGTHQMQVRISSGDFTLHTN</sequence>
<dbReference type="PANTHER" id="PTHR34094">
    <property type="match status" value="1"/>
</dbReference>
<evidence type="ECO:0000313" key="2">
    <source>
        <dbReference type="EMBL" id="MDG5755066.1"/>
    </source>
</evidence>
<evidence type="ECO:0000313" key="3">
    <source>
        <dbReference type="Proteomes" id="UP001218246"/>
    </source>
</evidence>
<protein>
    <submittedName>
        <fullName evidence="2">DUF4097 family beta strand repeat-containing protein</fullName>
    </submittedName>
</protein>
<dbReference type="RefSeq" id="WP_124564984.1">
    <property type="nucleotide sequence ID" value="NZ_JARRRY010000017.1"/>
</dbReference>
<reference evidence="2 3" key="1">
    <citation type="submission" date="2023-04" db="EMBL/GenBank/DDBJ databases">
        <title>Ectobacillus antri isolated from activated sludge.</title>
        <authorList>
            <person name="Yan P."/>
            <person name="Liu X."/>
        </authorList>
    </citation>
    <scope>NUCLEOTIDE SEQUENCE [LARGE SCALE GENOMIC DNA]</scope>
    <source>
        <strain evidence="2 3">C18H</strain>
    </source>
</reference>
<dbReference type="Gene3D" id="2.160.20.120">
    <property type="match status" value="1"/>
</dbReference>
<accession>A0ABT6H982</accession>
<dbReference type="Pfam" id="PF13349">
    <property type="entry name" value="DUF4097"/>
    <property type="match status" value="1"/>
</dbReference>
<dbReference type="InterPro" id="IPR025164">
    <property type="entry name" value="Toastrack_DUF4097"/>
</dbReference>
<dbReference type="EMBL" id="JARULN010000018">
    <property type="protein sequence ID" value="MDG5755066.1"/>
    <property type="molecule type" value="Genomic_DNA"/>
</dbReference>